<evidence type="ECO:0000313" key="2">
    <source>
        <dbReference type="Proteomes" id="UP000515180"/>
    </source>
</evidence>
<dbReference type="GO" id="GO:0005819">
    <property type="term" value="C:spindle"/>
    <property type="evidence" value="ECO:0007669"/>
    <property type="project" value="TreeGrafter"/>
</dbReference>
<dbReference type="GO" id="GO:0005813">
    <property type="term" value="C:centrosome"/>
    <property type="evidence" value="ECO:0007669"/>
    <property type="project" value="TreeGrafter"/>
</dbReference>
<dbReference type="Proteomes" id="UP000515180">
    <property type="component" value="Unplaced"/>
</dbReference>
<organism evidence="2 3">
    <name type="scientific">Bombus impatiens</name>
    <name type="common">Bumblebee</name>
    <dbReference type="NCBI Taxonomy" id="132113"/>
    <lineage>
        <taxon>Eukaryota</taxon>
        <taxon>Metazoa</taxon>
        <taxon>Ecdysozoa</taxon>
        <taxon>Arthropoda</taxon>
        <taxon>Hexapoda</taxon>
        <taxon>Insecta</taxon>
        <taxon>Pterygota</taxon>
        <taxon>Neoptera</taxon>
        <taxon>Endopterygota</taxon>
        <taxon>Hymenoptera</taxon>
        <taxon>Apocrita</taxon>
        <taxon>Aculeata</taxon>
        <taxon>Apoidea</taxon>
        <taxon>Anthophila</taxon>
        <taxon>Apidae</taxon>
        <taxon>Bombus</taxon>
        <taxon>Pyrobombus</taxon>
    </lineage>
</organism>
<sequence>MTEFIQGTCLLMCPDKERWIREKEGLLHKFEINETTKGAKLPKADPAKTIKCFSRPAAGLDMTDMKQLRPAPVLLSTIRYLFTKIATRNDVDWVVVYDFIFDRIRSIRQDAAIQRIDAPTNIRLLESIVRFLVYSEQRLCERSISEFNAKINEQHLAECIMRLLNLYDEFEDKKNSLEFNSDMKKLMLNDDRPQMEALYILLHMGNTEALMRGLQLPPDLRKSPNVQLSIKISFAWYLKNYVRVCSLIPQLPPLLICAAMTGIQKLRRMALKIMSSGYNNKVFTFPGLKLQQLLLYKDIDKIRADCELLGLIFVNQNILFQKANFKDEVQLTHPEMYYTDQSLHSILPSVLLESNVINV</sequence>
<feature type="domain" description="SAC3/GANP/THP3 conserved" evidence="1">
    <location>
        <begin position="12"/>
        <end position="313"/>
    </location>
</feature>
<proteinExistence type="predicted"/>
<reference evidence="3" key="1">
    <citation type="submission" date="2025-08" db="UniProtKB">
        <authorList>
            <consortium name="RefSeq"/>
        </authorList>
    </citation>
    <scope>IDENTIFICATION</scope>
</reference>
<dbReference type="Gene3D" id="1.25.40.990">
    <property type="match status" value="1"/>
</dbReference>
<dbReference type="RefSeq" id="XP_003485634.1">
    <property type="nucleotide sequence ID" value="XM_003485586.4"/>
</dbReference>
<dbReference type="InterPro" id="IPR045107">
    <property type="entry name" value="SAC3/GANP/THP3"/>
</dbReference>
<evidence type="ECO:0000259" key="1">
    <source>
        <dbReference type="Pfam" id="PF03399"/>
    </source>
</evidence>
<dbReference type="GO" id="GO:0051298">
    <property type="term" value="P:centrosome duplication"/>
    <property type="evidence" value="ECO:0007669"/>
    <property type="project" value="TreeGrafter"/>
</dbReference>
<protein>
    <submittedName>
        <fullName evidence="3">SAC3 domain-containing protein 1 isoform X1</fullName>
    </submittedName>
</protein>
<dbReference type="PANTHER" id="PTHR12436:SF38">
    <property type="entry name" value="SAC3 DOMAIN-CONTAINING PROTEIN 1"/>
    <property type="match status" value="1"/>
</dbReference>
<dbReference type="OrthoDB" id="264795at2759"/>
<dbReference type="GO" id="GO:0005634">
    <property type="term" value="C:nucleus"/>
    <property type="evidence" value="ECO:0007669"/>
    <property type="project" value="TreeGrafter"/>
</dbReference>
<dbReference type="GO" id="GO:0051225">
    <property type="term" value="P:spindle assembly"/>
    <property type="evidence" value="ECO:0007669"/>
    <property type="project" value="TreeGrafter"/>
</dbReference>
<evidence type="ECO:0000313" key="3">
    <source>
        <dbReference type="RefSeq" id="XP_003485634.1"/>
    </source>
</evidence>
<dbReference type="InterPro" id="IPR005062">
    <property type="entry name" value="SAC3/GANP/THP3_conserved"/>
</dbReference>
<dbReference type="PANTHER" id="PTHR12436">
    <property type="entry name" value="80 KDA MCM3-ASSOCIATED PROTEIN"/>
    <property type="match status" value="1"/>
</dbReference>
<keyword evidence="2" id="KW-1185">Reference proteome</keyword>
<name>A0A6P3DRX9_BOMIM</name>
<dbReference type="AlphaFoldDB" id="A0A6P3DRX9"/>
<accession>A0A6P3DRX9</accession>
<dbReference type="Pfam" id="PF03399">
    <property type="entry name" value="SAC3_GANP"/>
    <property type="match status" value="1"/>
</dbReference>
<gene>
    <name evidence="3" type="primary">LOC100749586</name>
</gene>
<dbReference type="GeneID" id="100749586"/>
<dbReference type="OMA" id="IFTHAYN"/>
<dbReference type="KEGG" id="bim:100749586"/>